<protein>
    <submittedName>
        <fullName evidence="1">Uncharacterized protein</fullName>
    </submittedName>
</protein>
<dbReference type="OrthoDB" id="41664at10239"/>
<evidence type="ECO:0000313" key="1">
    <source>
        <dbReference type="EMBL" id="ACL81276.1"/>
    </source>
</evidence>
<dbReference type="Proteomes" id="UP000002341">
    <property type="component" value="Segment"/>
</dbReference>
<sequence length="70" mass="8065">MLQILAQDIINDVTLLKTDHKGHLFNVRYGLQIRAWNSLENALADFHECQQHALNCKRIHTIDFSFGNSS</sequence>
<accession>C4NT10</accession>
<evidence type="ECO:0000313" key="2">
    <source>
        <dbReference type="Proteomes" id="UP000002341"/>
    </source>
</evidence>
<dbReference type="GeneID" id="7874824"/>
<name>C4NT10_9CAUD</name>
<dbReference type="RefSeq" id="YP_002899018.1">
    <property type="nucleotide sequence ID" value="NC_012697.1"/>
</dbReference>
<organism evidence="1 2">
    <name type="scientific">Silicibacter phage DSS3phi2</name>
    <dbReference type="NCBI Taxonomy" id="490912"/>
    <lineage>
        <taxon>Viruses</taxon>
        <taxon>Duplodnaviria</taxon>
        <taxon>Heunggongvirae</taxon>
        <taxon>Uroviricota</taxon>
        <taxon>Caudoviricetes</taxon>
        <taxon>Schitoviridae</taxon>
        <taxon>Rhodovirinae</taxon>
        <taxon>Aorunvirus</taxon>
        <taxon>Aorunvirus V12</taxon>
    </lineage>
</organism>
<dbReference type="EMBL" id="FJ591093">
    <property type="protein sequence ID" value="ACL81276.1"/>
    <property type="molecule type" value="Genomic_DNA"/>
</dbReference>
<reference evidence="1 2" key="1">
    <citation type="journal article" date="2009" name="Environ. Microbiol.">
        <title>Genome sequences of two novel phages infecting marine roseobacters.</title>
        <authorList>
            <person name="Zhao Y."/>
            <person name="Wang K."/>
            <person name="Jiao N."/>
            <person name="Chen F."/>
        </authorList>
    </citation>
    <scope>NUCLEOTIDE SEQUENCE</scope>
    <source>
        <strain evidence="1">DSS3P2</strain>
    </source>
</reference>
<proteinExistence type="predicted"/>
<dbReference type="KEGG" id="vg:7874824"/>